<dbReference type="EMBL" id="LYUB02000010">
    <property type="protein sequence ID" value="OVF07940.1"/>
    <property type="molecule type" value="Genomic_DNA"/>
</dbReference>
<dbReference type="GO" id="GO:0005524">
    <property type="term" value="F:ATP binding"/>
    <property type="evidence" value="ECO:0007669"/>
    <property type="project" value="UniProtKB-KW"/>
</dbReference>
<evidence type="ECO:0000256" key="2">
    <source>
        <dbReference type="ARBA" id="ARBA00003979"/>
    </source>
</evidence>
<comment type="function">
    <text evidence="2">Has kinase activity and phosphorylates inositol-1,3,4,5,6-pentakisphosphate (Ins(1,3,4,5,6)P5) to produce 1,2,3,4,5,6-hexakisphosphate (InsP6), also known as phytate.</text>
</comment>
<dbReference type="Gene3D" id="3.30.200.110">
    <property type="entry name" value="Inositol-pentakisphosphate 2-kinase, N-lobe"/>
    <property type="match status" value="1"/>
</dbReference>
<evidence type="ECO:0000256" key="1">
    <source>
        <dbReference type="ARBA" id="ARBA00001774"/>
    </source>
</evidence>
<dbReference type="GO" id="GO:0005634">
    <property type="term" value="C:nucleus"/>
    <property type="evidence" value="ECO:0007669"/>
    <property type="project" value="TreeGrafter"/>
</dbReference>
<evidence type="ECO:0000313" key="12">
    <source>
        <dbReference type="Proteomes" id="UP000195602"/>
    </source>
</evidence>
<protein>
    <recommendedName>
        <fullName evidence="5 10">Inositol-pentakisphosphate 2-kinase</fullName>
        <ecNumber evidence="4 10">2.7.1.158</ecNumber>
    </recommendedName>
</protein>
<keyword evidence="6 10" id="KW-0808">Transferase</keyword>
<comment type="domain">
    <text evidence="10">The EXKPK motif is conserved in inositol-pentakisphosphate 2-kinases of both family 1 and 2.</text>
</comment>
<comment type="similarity">
    <text evidence="3">Belongs to the IPK1 type 1 family.</text>
</comment>
<evidence type="ECO:0000256" key="6">
    <source>
        <dbReference type="ARBA" id="ARBA00022679"/>
    </source>
</evidence>
<name>A0AA91T1E7_CLALS</name>
<evidence type="ECO:0000256" key="5">
    <source>
        <dbReference type="ARBA" id="ARBA00014846"/>
    </source>
</evidence>
<proteinExistence type="inferred from homology"/>
<comment type="catalytic activity">
    <reaction evidence="1 10">
        <text>1D-myo-inositol 1,3,4,5,6-pentakisphosphate + ATP = 1D-myo-inositol hexakisphosphate + ADP + H(+)</text>
        <dbReference type="Rhea" id="RHEA:20313"/>
        <dbReference type="ChEBI" id="CHEBI:15378"/>
        <dbReference type="ChEBI" id="CHEBI:30616"/>
        <dbReference type="ChEBI" id="CHEBI:57733"/>
        <dbReference type="ChEBI" id="CHEBI:58130"/>
        <dbReference type="ChEBI" id="CHEBI:456216"/>
        <dbReference type="EC" id="2.7.1.158"/>
    </reaction>
</comment>
<dbReference type="GO" id="GO:0032958">
    <property type="term" value="P:inositol phosphate biosynthetic process"/>
    <property type="evidence" value="ECO:0007669"/>
    <property type="project" value="TreeGrafter"/>
</dbReference>
<evidence type="ECO:0000313" key="11">
    <source>
        <dbReference type="EMBL" id="OVF07940.1"/>
    </source>
</evidence>
<comment type="function">
    <text evidence="10">Phosphorylates Ins(1,3,4,5,6)P5 at position 2 to form Ins(1,2,3,4,5,6)P6 (InsP6 or phytate).</text>
</comment>
<comment type="caution">
    <text evidence="11">The sequence shown here is derived from an EMBL/GenBank/DDBJ whole genome shotgun (WGS) entry which is preliminary data.</text>
</comment>
<dbReference type="EC" id="2.7.1.158" evidence="4 10"/>
<dbReference type="AlphaFoldDB" id="A0AA91T1E7"/>
<dbReference type="InterPro" id="IPR009286">
    <property type="entry name" value="Ins_P5_2-kin"/>
</dbReference>
<evidence type="ECO:0000256" key="7">
    <source>
        <dbReference type="ARBA" id="ARBA00022741"/>
    </source>
</evidence>
<keyword evidence="8 10" id="KW-0418">Kinase</keyword>
<keyword evidence="7 10" id="KW-0547">Nucleotide-binding</keyword>
<dbReference type="KEGG" id="clus:A9F13_10g00682"/>
<evidence type="ECO:0000256" key="10">
    <source>
        <dbReference type="RuleBase" id="RU364126"/>
    </source>
</evidence>
<dbReference type="GO" id="GO:0035299">
    <property type="term" value="F:inositol-1,3,4,5,6-pentakisphosphate 2-kinase activity"/>
    <property type="evidence" value="ECO:0007669"/>
    <property type="project" value="UniProtKB-EC"/>
</dbReference>
<evidence type="ECO:0000256" key="9">
    <source>
        <dbReference type="ARBA" id="ARBA00022840"/>
    </source>
</evidence>
<dbReference type="PANTHER" id="PTHR14456">
    <property type="entry name" value="INOSITOL POLYPHOSPHATE KINASE 1"/>
    <property type="match status" value="1"/>
</dbReference>
<evidence type="ECO:0000256" key="8">
    <source>
        <dbReference type="ARBA" id="ARBA00022777"/>
    </source>
</evidence>
<evidence type="ECO:0000256" key="4">
    <source>
        <dbReference type="ARBA" id="ARBA00012023"/>
    </source>
</evidence>
<dbReference type="Proteomes" id="UP000195602">
    <property type="component" value="Unassembled WGS sequence"/>
</dbReference>
<sequence>MDTTRLLADEWKYFAKGNANLLFKYVGLEESLRNYLLRLRMKKDAGTYIPTLSITEFIDTKCKALFPTEIISTKLVELDDIFLSSLDTNGYDLMPGEKYGLLLPNMLAQCNDHLTLSKHCSLHLREELGIVKSAVIELKPKWLYDNLDNYCRTCSILQLKGHERHFCTLDLLSPETVARGVKDLLGKLPDATKASLKNSDFPIESLLIEYFGGSESILQKLKAKQDSLDDGTILANVKSESDVSDQLALRMTLRDVGVFVVIERGQCDGQVINIRDHGEFTVAARIYDLDLKPKARYKHWVSTELKLGDVYNSSNSDWPHCVKKTESQK</sequence>
<organism evidence="11 12">
    <name type="scientific">Clavispora lusitaniae</name>
    <name type="common">Candida lusitaniae</name>
    <dbReference type="NCBI Taxonomy" id="36911"/>
    <lineage>
        <taxon>Eukaryota</taxon>
        <taxon>Fungi</taxon>
        <taxon>Dikarya</taxon>
        <taxon>Ascomycota</taxon>
        <taxon>Saccharomycotina</taxon>
        <taxon>Pichiomycetes</taxon>
        <taxon>Metschnikowiaceae</taxon>
        <taxon>Clavispora</taxon>
    </lineage>
</organism>
<dbReference type="InterPro" id="IPR043001">
    <property type="entry name" value="IP5_2-K_N_lobe"/>
</dbReference>
<dbReference type="Pfam" id="PF06090">
    <property type="entry name" value="Ins_P5_2-kin"/>
    <property type="match status" value="1"/>
</dbReference>
<accession>A0AA91T1E7</accession>
<keyword evidence="9 10" id="KW-0067">ATP-binding</keyword>
<dbReference type="PANTHER" id="PTHR14456:SF2">
    <property type="entry name" value="INOSITOL-PENTAKISPHOSPHATE 2-KINASE"/>
    <property type="match status" value="1"/>
</dbReference>
<gene>
    <name evidence="11" type="ORF">A9F13_10g00682</name>
</gene>
<reference evidence="11 12" key="1">
    <citation type="submission" date="2017-04" db="EMBL/GenBank/DDBJ databases">
        <title>Draft genome of the yeast Clavispora lusitaniae type strain CBS 6936.</title>
        <authorList>
            <person name="Durrens P."/>
            <person name="Klopp C."/>
            <person name="Biteau N."/>
            <person name="Fitton-Ouhabi V."/>
            <person name="Dementhon K."/>
            <person name="Accoceberry I."/>
            <person name="Sherman D.J."/>
            <person name="Noel T."/>
        </authorList>
    </citation>
    <scope>NUCLEOTIDE SEQUENCE [LARGE SCALE GENOMIC DNA]</scope>
    <source>
        <strain evidence="11 12">CBS 6936</strain>
    </source>
</reference>
<evidence type="ECO:0000256" key="3">
    <source>
        <dbReference type="ARBA" id="ARBA00008305"/>
    </source>
</evidence>